<keyword evidence="4" id="KW-1185">Reference proteome</keyword>
<dbReference type="InterPro" id="IPR036291">
    <property type="entry name" value="NAD(P)-bd_dom_sf"/>
</dbReference>
<comment type="caution">
    <text evidence="3">The sequence shown here is derived from an EMBL/GenBank/DDBJ whole genome shotgun (WGS) entry which is preliminary data.</text>
</comment>
<gene>
    <name evidence="3" type="ORF">AAWM_04183</name>
</gene>
<name>A0A401KPS8_ASPAW</name>
<keyword evidence="2" id="KW-0560">Oxidoreductase</keyword>
<evidence type="ECO:0000256" key="2">
    <source>
        <dbReference type="ARBA" id="ARBA00023002"/>
    </source>
</evidence>
<dbReference type="GO" id="GO:0016491">
    <property type="term" value="F:oxidoreductase activity"/>
    <property type="evidence" value="ECO:0007669"/>
    <property type="project" value="UniProtKB-KW"/>
</dbReference>
<accession>A0A401KPS8</accession>
<dbReference type="PANTHER" id="PTHR43669">
    <property type="entry name" value="5-KETO-D-GLUCONATE 5-REDUCTASE"/>
    <property type="match status" value="1"/>
</dbReference>
<dbReference type="EMBL" id="BDHI01000007">
    <property type="protein sequence ID" value="GCB21298.1"/>
    <property type="molecule type" value="Genomic_DNA"/>
</dbReference>
<dbReference type="InterPro" id="IPR002347">
    <property type="entry name" value="SDR_fam"/>
</dbReference>
<protein>
    <submittedName>
        <fullName evidence="3">Probable 2,4-dienoyl-CoA reductase 3</fullName>
    </submittedName>
</protein>
<dbReference type="SUPFAM" id="SSF51735">
    <property type="entry name" value="NAD(P)-binding Rossmann-fold domains"/>
    <property type="match status" value="1"/>
</dbReference>
<reference evidence="3 4" key="1">
    <citation type="submission" date="2016-09" db="EMBL/GenBank/DDBJ databases">
        <title>Aspergillus awamori IFM 58123T.</title>
        <authorList>
            <person name="Kusuya Y."/>
            <person name="Shimizu M."/>
            <person name="Takahashi H."/>
            <person name="Yaguchi T."/>
        </authorList>
    </citation>
    <scope>NUCLEOTIDE SEQUENCE [LARGE SCALE GENOMIC DNA]</scope>
    <source>
        <strain evidence="3 4">IFM 58123</strain>
    </source>
</reference>
<sequence length="232" mass="24302">MASRPVALILGAGPGIGSSVAAAFANKGYQVAIASRKGTGSKTSEGFLSLSADFANPDSVPALFNAVKSTFNAAPNVVIYNAASLTPPPDNDSVLSIPAESVTVDLNINTVSPYIAAQQAVQAWEGLPQDARKTFIYTGNMLNGTVVPVPLLLNLGMGKSASAYWVGVADTLYTPRGYRFFYADERTEDGKAVGNAPDGAAHAELYTQLASHEGNVPWHATFVKGKGYVKFD</sequence>
<dbReference type="Pfam" id="PF00106">
    <property type="entry name" value="adh_short"/>
    <property type="match status" value="1"/>
</dbReference>
<dbReference type="AlphaFoldDB" id="A0A401KPS8"/>
<evidence type="ECO:0000313" key="4">
    <source>
        <dbReference type="Proteomes" id="UP000286921"/>
    </source>
</evidence>
<dbReference type="Gene3D" id="3.40.50.720">
    <property type="entry name" value="NAD(P)-binding Rossmann-like Domain"/>
    <property type="match status" value="1"/>
</dbReference>
<dbReference type="Proteomes" id="UP000286921">
    <property type="component" value="Unassembled WGS sequence"/>
</dbReference>
<proteinExistence type="inferred from homology"/>
<evidence type="ECO:0000256" key="1">
    <source>
        <dbReference type="ARBA" id="ARBA00006484"/>
    </source>
</evidence>
<dbReference type="PANTHER" id="PTHR43669:SF4">
    <property type="entry name" value="SHORT-CHAIN DEHYDROGENASE"/>
    <property type="match status" value="1"/>
</dbReference>
<dbReference type="STRING" id="105351.A0A401KPS8"/>
<evidence type="ECO:0000313" key="3">
    <source>
        <dbReference type="EMBL" id="GCB21298.1"/>
    </source>
</evidence>
<comment type="similarity">
    <text evidence="1">Belongs to the short-chain dehydrogenases/reductases (SDR) family.</text>
</comment>
<organism evidence="3 4">
    <name type="scientific">Aspergillus awamori</name>
    <name type="common">Black koji mold</name>
    <dbReference type="NCBI Taxonomy" id="105351"/>
    <lineage>
        <taxon>Eukaryota</taxon>
        <taxon>Fungi</taxon>
        <taxon>Dikarya</taxon>
        <taxon>Ascomycota</taxon>
        <taxon>Pezizomycotina</taxon>
        <taxon>Eurotiomycetes</taxon>
        <taxon>Eurotiomycetidae</taxon>
        <taxon>Eurotiales</taxon>
        <taxon>Aspergillaceae</taxon>
        <taxon>Aspergillus</taxon>
    </lineage>
</organism>